<feature type="transmembrane region" description="Helical" evidence="6">
    <location>
        <begin position="143"/>
        <end position="165"/>
    </location>
</feature>
<feature type="transmembrane region" description="Helical" evidence="6">
    <location>
        <begin position="118"/>
        <end position="136"/>
    </location>
</feature>
<dbReference type="AlphaFoldDB" id="A0A5S5B4W9"/>
<evidence type="ECO:0000256" key="4">
    <source>
        <dbReference type="ARBA" id="ARBA00022989"/>
    </source>
</evidence>
<evidence type="ECO:0000313" key="8">
    <source>
        <dbReference type="Proteomes" id="UP000324282"/>
    </source>
</evidence>
<dbReference type="NCBIfam" id="TIGR00374">
    <property type="entry name" value="flippase-like domain"/>
    <property type="match status" value="1"/>
</dbReference>
<dbReference type="PANTHER" id="PTHR37693:SF1">
    <property type="entry name" value="INTEGRAL MEMBRANE PROTEIN"/>
    <property type="match status" value="1"/>
</dbReference>
<keyword evidence="4 6" id="KW-1133">Transmembrane helix</keyword>
<dbReference type="InterPro" id="IPR022791">
    <property type="entry name" value="L-PG_synthase/AglD"/>
</dbReference>
<evidence type="ECO:0000256" key="2">
    <source>
        <dbReference type="ARBA" id="ARBA00022475"/>
    </source>
</evidence>
<feature type="transmembrane region" description="Helical" evidence="6">
    <location>
        <begin position="72"/>
        <end position="98"/>
    </location>
</feature>
<feature type="transmembrane region" description="Helical" evidence="6">
    <location>
        <begin position="33"/>
        <end position="52"/>
    </location>
</feature>
<dbReference type="Proteomes" id="UP000324282">
    <property type="component" value="Unassembled WGS sequence"/>
</dbReference>
<keyword evidence="5 6" id="KW-0472">Membrane</keyword>
<comment type="caution">
    <text evidence="7">The sequence shown here is derived from an EMBL/GenBank/DDBJ whole genome shotgun (WGS) entry which is preliminary data.</text>
</comment>
<feature type="transmembrane region" description="Helical" evidence="6">
    <location>
        <begin position="302"/>
        <end position="321"/>
    </location>
</feature>
<feature type="transmembrane region" description="Helical" evidence="6">
    <location>
        <begin position="243"/>
        <end position="265"/>
    </location>
</feature>
<dbReference type="PANTHER" id="PTHR37693">
    <property type="entry name" value="PHOSPHATIDYLGLYCEROL LYSYLTRANSFERASE"/>
    <property type="match status" value="1"/>
</dbReference>
<dbReference type="EMBL" id="VNHQ01000014">
    <property type="protein sequence ID" value="TYP62004.1"/>
    <property type="molecule type" value="Genomic_DNA"/>
</dbReference>
<protein>
    <submittedName>
        <fullName evidence="7">Uncharacterized protein (TIRG00374 family)</fullName>
    </submittedName>
</protein>
<dbReference type="GO" id="GO:0005886">
    <property type="term" value="C:plasma membrane"/>
    <property type="evidence" value="ECO:0007669"/>
    <property type="project" value="UniProtKB-SubCell"/>
</dbReference>
<sequence length="331" mass="36066">MNRRWWLLAGALLVAALVPILLGGSGLLERLRSFPPGLLLLMLGMIVVGWYLNALRLRLLVGRRRLGQHRAVGIVIATEFAICATPGGAGGPLTMMALLLRHGVPPAKGTATYAVEQLTDLLFFACALVGVLIYAVTHSLNTYIASLLGVSAALLIGLMVLLALLGRFHRQVFLLNGWLIGRLGVKGARQRSWAKKALSFRNALLECFRLPLSILLSVFVLTTLHWLLRYSVLYLTLLGLGKSLAWAWTFIVQMLALTAGQLSLLPGGAGSAELASAALLAPFVGKSTAAAAILIWRFVTYYFYLIAGAPLFLYLLPTCRWTKHRNLPRRS</sequence>
<evidence type="ECO:0000256" key="1">
    <source>
        <dbReference type="ARBA" id="ARBA00004651"/>
    </source>
</evidence>
<accession>A0A5S5B4W9</accession>
<comment type="subcellular location">
    <subcellularLocation>
        <location evidence="1">Cell membrane</location>
        <topology evidence="1">Multi-pass membrane protein</topology>
    </subcellularLocation>
</comment>
<dbReference type="Pfam" id="PF03706">
    <property type="entry name" value="LPG_synthase_TM"/>
    <property type="match status" value="1"/>
</dbReference>
<evidence type="ECO:0000256" key="5">
    <source>
        <dbReference type="ARBA" id="ARBA00023136"/>
    </source>
</evidence>
<reference evidence="7 8" key="1">
    <citation type="submission" date="2019-07" db="EMBL/GenBank/DDBJ databases">
        <title>Deep subsurface shale carbon reservoir microbial communities from Ohio and West Virginia, USA.</title>
        <authorList>
            <person name="Wrighton K."/>
        </authorList>
    </citation>
    <scope>NUCLEOTIDE SEQUENCE [LARGE SCALE GENOMIC DNA]</scope>
    <source>
        <strain evidence="7 8">NP_8Ht</strain>
    </source>
</reference>
<dbReference type="RefSeq" id="WP_148926526.1">
    <property type="nucleotide sequence ID" value="NZ_VNHQ01000014.1"/>
</dbReference>
<proteinExistence type="predicted"/>
<evidence type="ECO:0000256" key="6">
    <source>
        <dbReference type="SAM" id="Phobius"/>
    </source>
</evidence>
<feature type="transmembrane region" description="Helical" evidence="6">
    <location>
        <begin position="208"/>
        <end position="228"/>
    </location>
</feature>
<gene>
    <name evidence="7" type="ORF">A9A72_124755</name>
</gene>
<evidence type="ECO:0000256" key="3">
    <source>
        <dbReference type="ARBA" id="ARBA00022692"/>
    </source>
</evidence>
<evidence type="ECO:0000313" key="7">
    <source>
        <dbReference type="EMBL" id="TYP62004.1"/>
    </source>
</evidence>
<organism evidence="7 8">
    <name type="scientific">Stutzerimonas stutzeri</name>
    <name type="common">Pseudomonas stutzeri</name>
    <dbReference type="NCBI Taxonomy" id="316"/>
    <lineage>
        <taxon>Bacteria</taxon>
        <taxon>Pseudomonadati</taxon>
        <taxon>Pseudomonadota</taxon>
        <taxon>Gammaproteobacteria</taxon>
        <taxon>Pseudomonadales</taxon>
        <taxon>Pseudomonadaceae</taxon>
        <taxon>Stutzerimonas</taxon>
    </lineage>
</organism>
<keyword evidence="3 6" id="KW-0812">Transmembrane</keyword>
<dbReference type="OrthoDB" id="5559127at2"/>
<name>A0A5S5B4W9_STUST</name>
<keyword evidence="2" id="KW-1003">Cell membrane</keyword>